<sequence>MNILKKLFSKNPDDMMARGGRLMEEHHYYEARCVYEDARQLLLSANGIQGKEDLLVTCEERICSANHALAELNISEAESALGRGLPDKALEYLELAKSLTDDAVLREKAEGLVALCCGSSDEQRETVSVSGCSSCSSCTPEDLVTDDSSDVNMPLMEYYDLLIQQLPREMYSRYSDLGEEFASMYVIASGNRHGDALELLEAWYTGSDRDIYCYEKGMILFRIGHVDTAETSFRDAIGANAANSLAHLGLALLLIEGQRLHEAGQQLEIMMSAGILAEQSHLLRADVHVLAGDTDRAIDMYSGFLTTPSARMAAERLRDVLVQCGRSNDAAYIVRRYLGGCGH</sequence>
<evidence type="ECO:0008006" key="3">
    <source>
        <dbReference type="Google" id="ProtNLM"/>
    </source>
</evidence>
<dbReference type="OrthoDB" id="5392846at2"/>
<protein>
    <recommendedName>
        <fullName evidence="3">Tetratricopeptide repeat-containing protein</fullName>
    </recommendedName>
</protein>
<name>A0A5A9XPB8_9BACT</name>
<gene>
    <name evidence="1" type="ORF">ET418_00355</name>
</gene>
<evidence type="ECO:0000313" key="2">
    <source>
        <dbReference type="Proteomes" id="UP000324298"/>
    </source>
</evidence>
<comment type="caution">
    <text evidence="1">The sequence shown here is derived from an EMBL/GenBank/DDBJ whole genome shotgun (WGS) entry which is preliminary data.</text>
</comment>
<accession>A0A5A9XPB8</accession>
<dbReference type="SUPFAM" id="SSF48452">
    <property type="entry name" value="TPR-like"/>
    <property type="match status" value="1"/>
</dbReference>
<proteinExistence type="predicted"/>
<reference evidence="1 2" key="1">
    <citation type="submission" date="2019-04" db="EMBL/GenBank/DDBJ databases">
        <title>Geobacter ruber sp. nov., ferric-reducing bacteria isolated from paddy soil.</title>
        <authorList>
            <person name="Xu Z."/>
            <person name="Masuda Y."/>
            <person name="Itoh H."/>
            <person name="Senoo K."/>
        </authorList>
    </citation>
    <scope>NUCLEOTIDE SEQUENCE [LARGE SCALE GENOMIC DNA]</scope>
    <source>
        <strain evidence="1 2">Red88</strain>
    </source>
</reference>
<dbReference type="InterPro" id="IPR011990">
    <property type="entry name" value="TPR-like_helical_dom_sf"/>
</dbReference>
<evidence type="ECO:0000313" key="1">
    <source>
        <dbReference type="EMBL" id="KAA0895007.1"/>
    </source>
</evidence>
<keyword evidence="2" id="KW-1185">Reference proteome</keyword>
<dbReference type="EMBL" id="SRSD01000001">
    <property type="protein sequence ID" value="KAA0895007.1"/>
    <property type="molecule type" value="Genomic_DNA"/>
</dbReference>
<dbReference type="Proteomes" id="UP000324298">
    <property type="component" value="Unassembled WGS sequence"/>
</dbReference>
<dbReference type="RefSeq" id="WP_149305591.1">
    <property type="nucleotide sequence ID" value="NZ_SRSD01000001.1"/>
</dbReference>
<organism evidence="1 2">
    <name type="scientific">Oryzomonas rubra</name>
    <dbReference type="NCBI Taxonomy" id="2509454"/>
    <lineage>
        <taxon>Bacteria</taxon>
        <taxon>Pseudomonadati</taxon>
        <taxon>Thermodesulfobacteriota</taxon>
        <taxon>Desulfuromonadia</taxon>
        <taxon>Geobacterales</taxon>
        <taxon>Geobacteraceae</taxon>
        <taxon>Oryzomonas</taxon>
    </lineage>
</organism>
<dbReference type="Gene3D" id="1.25.40.10">
    <property type="entry name" value="Tetratricopeptide repeat domain"/>
    <property type="match status" value="1"/>
</dbReference>
<dbReference type="AlphaFoldDB" id="A0A5A9XPB8"/>